<comment type="subcellular location">
    <subcellularLocation>
        <location evidence="1">Cell membrane</location>
        <topology evidence="1">Multi-pass membrane protein</topology>
    </subcellularLocation>
</comment>
<dbReference type="Proteomes" id="UP001592528">
    <property type="component" value="Unassembled WGS sequence"/>
</dbReference>
<feature type="transmembrane region" description="Helical" evidence="7">
    <location>
        <begin position="128"/>
        <end position="149"/>
    </location>
</feature>
<dbReference type="InterPro" id="IPR037185">
    <property type="entry name" value="EmrE-like"/>
</dbReference>
<evidence type="ECO:0000256" key="1">
    <source>
        <dbReference type="ARBA" id="ARBA00004651"/>
    </source>
</evidence>
<dbReference type="InterPro" id="IPR051258">
    <property type="entry name" value="Diverse_Substrate_Transporter"/>
</dbReference>
<evidence type="ECO:0000256" key="3">
    <source>
        <dbReference type="ARBA" id="ARBA00022475"/>
    </source>
</evidence>
<keyword evidence="4 7" id="KW-0812">Transmembrane</keyword>
<evidence type="ECO:0000256" key="2">
    <source>
        <dbReference type="ARBA" id="ARBA00007362"/>
    </source>
</evidence>
<feature type="transmembrane region" description="Helical" evidence="7">
    <location>
        <begin position="73"/>
        <end position="90"/>
    </location>
</feature>
<evidence type="ECO:0000313" key="9">
    <source>
        <dbReference type="EMBL" id="MFC1404035.1"/>
    </source>
</evidence>
<dbReference type="PANTHER" id="PTHR42920:SF11">
    <property type="entry name" value="INNER MEMBRANE PROTEIN YTFF"/>
    <property type="match status" value="1"/>
</dbReference>
<organism evidence="9 10">
    <name type="scientific">Streptacidiphilus cavernicola</name>
    <dbReference type="NCBI Taxonomy" id="3342716"/>
    <lineage>
        <taxon>Bacteria</taxon>
        <taxon>Bacillati</taxon>
        <taxon>Actinomycetota</taxon>
        <taxon>Actinomycetes</taxon>
        <taxon>Kitasatosporales</taxon>
        <taxon>Streptomycetaceae</taxon>
        <taxon>Streptacidiphilus</taxon>
    </lineage>
</organism>
<feature type="transmembrane region" description="Helical" evidence="7">
    <location>
        <begin position="155"/>
        <end position="174"/>
    </location>
</feature>
<comment type="similarity">
    <text evidence="2">Belongs to the EamA transporter family.</text>
</comment>
<feature type="transmembrane region" description="Helical" evidence="7">
    <location>
        <begin position="46"/>
        <end position="61"/>
    </location>
</feature>
<reference evidence="9 10" key="1">
    <citation type="submission" date="2024-09" db="EMBL/GenBank/DDBJ databases">
        <authorList>
            <person name="Lee S.D."/>
        </authorList>
    </citation>
    <scope>NUCLEOTIDE SEQUENCE [LARGE SCALE GENOMIC DNA]</scope>
    <source>
        <strain evidence="9 10">N1-5</strain>
    </source>
</reference>
<keyword evidence="5 7" id="KW-1133">Transmembrane helix</keyword>
<name>A0ABV6URG2_9ACTN</name>
<feature type="domain" description="EamA" evidence="8">
    <location>
        <begin position="12"/>
        <end position="143"/>
    </location>
</feature>
<evidence type="ECO:0000256" key="7">
    <source>
        <dbReference type="SAM" id="Phobius"/>
    </source>
</evidence>
<dbReference type="RefSeq" id="WP_051725447.1">
    <property type="nucleotide sequence ID" value="NZ_JBHEZZ010000012.1"/>
</dbReference>
<feature type="transmembrane region" description="Helical" evidence="7">
    <location>
        <begin position="195"/>
        <end position="219"/>
    </location>
</feature>
<dbReference type="PANTHER" id="PTHR42920">
    <property type="entry name" value="OS03G0707200 PROTEIN-RELATED"/>
    <property type="match status" value="1"/>
</dbReference>
<evidence type="ECO:0000313" key="10">
    <source>
        <dbReference type="Proteomes" id="UP001592528"/>
    </source>
</evidence>
<gene>
    <name evidence="9" type="ORF">ACEZDJ_22335</name>
</gene>
<feature type="transmembrane region" description="Helical" evidence="7">
    <location>
        <begin position="96"/>
        <end position="116"/>
    </location>
</feature>
<sequence>MPSTARTPHRLTGLVLILISACAFGGSGTAAKPLMEAGLSPMDVVWLRATGAVLILLPVLVKHRDLPRRRPGLVLGFGLFAVAGCQGLSFASLALIPVGVALLIEYLGPPLLLGYIRFVQRRKVGRRAALGALLAVLGLCCVVQIWSGLGGLNPWGVALGLGAAFCQVAYFVLAEGVGAGAANSSADGPEAEKPVDAIALSAYGLLVGAIVFTVASRPWNIDWSVFGHDVSMGGRQVPALLLLGWVIVVATVVAYVTGVAAVSHLSAQVAGVVACLEAVVGTVLAWVLLGEHLALPQIVGGLLVLVGAGIAQTSSTPAAQGPVVTEVGVEPLPTVAAPATPAAPAAR</sequence>
<proteinExistence type="inferred from homology"/>
<comment type="caution">
    <text evidence="9">The sequence shown here is derived from an EMBL/GenBank/DDBJ whole genome shotgun (WGS) entry which is preliminary data.</text>
</comment>
<protein>
    <submittedName>
        <fullName evidence="9">DMT family transporter</fullName>
    </submittedName>
</protein>
<dbReference type="PROSITE" id="PS51257">
    <property type="entry name" value="PROKAR_LIPOPROTEIN"/>
    <property type="match status" value="1"/>
</dbReference>
<evidence type="ECO:0000256" key="5">
    <source>
        <dbReference type="ARBA" id="ARBA00022989"/>
    </source>
</evidence>
<feature type="domain" description="EamA" evidence="8">
    <location>
        <begin position="155"/>
        <end position="309"/>
    </location>
</feature>
<dbReference type="SUPFAM" id="SSF103481">
    <property type="entry name" value="Multidrug resistance efflux transporter EmrE"/>
    <property type="match status" value="2"/>
</dbReference>
<accession>A0ABV6URG2</accession>
<dbReference type="InterPro" id="IPR000620">
    <property type="entry name" value="EamA_dom"/>
</dbReference>
<evidence type="ECO:0000256" key="6">
    <source>
        <dbReference type="ARBA" id="ARBA00023136"/>
    </source>
</evidence>
<keyword evidence="3" id="KW-1003">Cell membrane</keyword>
<feature type="transmembrane region" description="Helical" evidence="7">
    <location>
        <begin position="269"/>
        <end position="288"/>
    </location>
</feature>
<evidence type="ECO:0000259" key="8">
    <source>
        <dbReference type="Pfam" id="PF00892"/>
    </source>
</evidence>
<feature type="transmembrane region" description="Helical" evidence="7">
    <location>
        <begin position="239"/>
        <end position="262"/>
    </location>
</feature>
<dbReference type="EMBL" id="JBHEZZ010000012">
    <property type="protein sequence ID" value="MFC1404035.1"/>
    <property type="molecule type" value="Genomic_DNA"/>
</dbReference>
<feature type="transmembrane region" description="Helical" evidence="7">
    <location>
        <begin position="294"/>
        <end position="311"/>
    </location>
</feature>
<dbReference type="Pfam" id="PF00892">
    <property type="entry name" value="EamA"/>
    <property type="match status" value="2"/>
</dbReference>
<keyword evidence="10" id="KW-1185">Reference proteome</keyword>
<keyword evidence="6 7" id="KW-0472">Membrane</keyword>
<evidence type="ECO:0000256" key="4">
    <source>
        <dbReference type="ARBA" id="ARBA00022692"/>
    </source>
</evidence>